<keyword evidence="6 8" id="KW-1133">Transmembrane helix</keyword>
<keyword evidence="4 8" id="KW-1003">Cell membrane</keyword>
<keyword evidence="8" id="KW-0406">Ion transport</keyword>
<feature type="transmembrane region" description="Helical" evidence="8">
    <location>
        <begin position="310"/>
        <end position="330"/>
    </location>
</feature>
<keyword evidence="7 8" id="KW-0472">Membrane</keyword>
<evidence type="ECO:0000313" key="10">
    <source>
        <dbReference type="Proteomes" id="UP000677668"/>
    </source>
</evidence>
<evidence type="ECO:0000256" key="2">
    <source>
        <dbReference type="ARBA" id="ARBA00009765"/>
    </source>
</evidence>
<name>A0ABX8AXM5_9BACT</name>
<evidence type="ECO:0000256" key="8">
    <source>
        <dbReference type="RuleBase" id="RU362010"/>
    </source>
</evidence>
<protein>
    <recommendedName>
        <fullName evidence="8">Magnesium transport protein CorA</fullName>
    </recommendedName>
</protein>
<dbReference type="InterPro" id="IPR045861">
    <property type="entry name" value="CorA_cytoplasmic_dom"/>
</dbReference>
<evidence type="ECO:0000313" key="9">
    <source>
        <dbReference type="EMBL" id="QUV93462.1"/>
    </source>
</evidence>
<feature type="transmembrane region" description="Helical" evidence="8">
    <location>
        <begin position="342"/>
        <end position="362"/>
    </location>
</feature>
<dbReference type="Proteomes" id="UP000677668">
    <property type="component" value="Chromosome 1"/>
</dbReference>
<keyword evidence="3 8" id="KW-0813">Transport</keyword>
<dbReference type="InterPro" id="IPR045863">
    <property type="entry name" value="CorA_TM1_TM2"/>
</dbReference>
<dbReference type="EMBL" id="CP072642">
    <property type="protein sequence ID" value="QUV93462.1"/>
    <property type="molecule type" value="Genomic_DNA"/>
</dbReference>
<dbReference type="Pfam" id="PF01544">
    <property type="entry name" value="CorA"/>
    <property type="match status" value="1"/>
</dbReference>
<dbReference type="InterPro" id="IPR004488">
    <property type="entry name" value="Mg/Co-transport_prot_CorA"/>
</dbReference>
<dbReference type="PANTHER" id="PTHR46494">
    <property type="entry name" value="CORA FAMILY METAL ION TRANSPORTER (EUROFUNG)"/>
    <property type="match status" value="1"/>
</dbReference>
<sequence length="368" mass="42351">MEQLSTSSRLTRLDNLHLTGEHRPVSDPMADLRRAATLRIHNGVGLRPVPEELTETVLRECWQMRRQRAFWLDLTAPTPAALQAVATLFGFHLLTVEDALSPEHRPKIDEHEDYLFMMFQSVAGISDETVLPTAGVGHCATNRLAVYLGVGFLVTVHDRGFAPVEEVAEIVDARDTTMDQHLDLVLHAIVDRMIDQVFPVLSGVEDRIQEIEAHIFTEQDQDVLPTVLKTKRELMTLRRLMGLQREMLLRLSRREDLPCIEAKTAIYFRDVYDHAVRLEETCVMLIELATNVAEAHLAVASRRTNEVMKFLTIFSTIWMPLTFIVGVYGMNFDYMPELKVWWFYPFLWVVMIGIVGGMLMFFRRKKWL</sequence>
<keyword evidence="5 8" id="KW-0812">Transmembrane</keyword>
<comment type="subcellular location">
    <subcellularLocation>
        <location evidence="1">Cell membrane</location>
        <topology evidence="1">Multi-pass membrane protein</topology>
    </subcellularLocation>
    <subcellularLocation>
        <location evidence="8">Membrane</location>
        <topology evidence="8">Multi-pass membrane protein</topology>
    </subcellularLocation>
</comment>
<organism evidence="9 10">
    <name type="scientific">Chloracidobacterium sp. N</name>
    <dbReference type="NCBI Taxonomy" id="2821540"/>
    <lineage>
        <taxon>Bacteria</taxon>
        <taxon>Pseudomonadati</taxon>
        <taxon>Acidobacteriota</taxon>
        <taxon>Terriglobia</taxon>
        <taxon>Terriglobales</taxon>
        <taxon>Acidobacteriaceae</taxon>
        <taxon>Chloracidobacterium</taxon>
        <taxon>Chloracidobacterium aggregatum</taxon>
    </lineage>
</organism>
<reference evidence="9 10" key="1">
    <citation type="submission" date="2021-03" db="EMBL/GenBank/DDBJ databases">
        <title>Genomic and phenotypic characterization of Chloracidobacterium isolates provides evidence for multiple species.</title>
        <authorList>
            <person name="Saini M.K."/>
            <person name="Costas A.M.G."/>
            <person name="Tank M."/>
            <person name="Bryant D.A."/>
        </authorList>
    </citation>
    <scope>NUCLEOTIDE SEQUENCE [LARGE SCALE GENOMIC DNA]</scope>
    <source>
        <strain evidence="9 10">N</strain>
    </source>
</reference>
<evidence type="ECO:0000256" key="3">
    <source>
        <dbReference type="ARBA" id="ARBA00022448"/>
    </source>
</evidence>
<dbReference type="CDD" id="cd12822">
    <property type="entry name" value="TmCorA-like"/>
    <property type="match status" value="1"/>
</dbReference>
<proteinExistence type="inferred from homology"/>
<keyword evidence="10" id="KW-1185">Reference proteome</keyword>
<dbReference type="Gene3D" id="1.20.58.340">
    <property type="entry name" value="Magnesium transport protein CorA, transmembrane region"/>
    <property type="match status" value="2"/>
</dbReference>
<dbReference type="InterPro" id="IPR002523">
    <property type="entry name" value="MgTranspt_CorA/ZnTranspt_ZntB"/>
</dbReference>
<dbReference type="Gene3D" id="3.30.460.20">
    <property type="entry name" value="CorA soluble domain-like"/>
    <property type="match status" value="1"/>
</dbReference>
<evidence type="ECO:0000256" key="7">
    <source>
        <dbReference type="ARBA" id="ARBA00023136"/>
    </source>
</evidence>
<dbReference type="SUPFAM" id="SSF144083">
    <property type="entry name" value="Magnesium transport protein CorA, transmembrane region"/>
    <property type="match status" value="1"/>
</dbReference>
<gene>
    <name evidence="8 9" type="primary">corA</name>
    <name evidence="9" type="ORF">J8C05_08785</name>
</gene>
<evidence type="ECO:0000256" key="1">
    <source>
        <dbReference type="ARBA" id="ARBA00004651"/>
    </source>
</evidence>
<comment type="function">
    <text evidence="8">Mediates influx of magnesium ions.</text>
</comment>
<comment type="similarity">
    <text evidence="2 8">Belongs to the CorA metal ion transporter (MIT) (TC 1.A.35) family.</text>
</comment>
<dbReference type="PANTHER" id="PTHR46494:SF1">
    <property type="entry name" value="CORA FAMILY METAL ION TRANSPORTER (EUROFUNG)"/>
    <property type="match status" value="1"/>
</dbReference>
<evidence type="ECO:0000256" key="4">
    <source>
        <dbReference type="ARBA" id="ARBA00022475"/>
    </source>
</evidence>
<dbReference type="RefSeq" id="WP_211421841.1">
    <property type="nucleotide sequence ID" value="NZ_CP072642.1"/>
</dbReference>
<accession>A0ABX8AXM5</accession>
<dbReference type="SUPFAM" id="SSF143865">
    <property type="entry name" value="CorA soluble domain-like"/>
    <property type="match status" value="1"/>
</dbReference>
<keyword evidence="8" id="KW-0460">Magnesium</keyword>
<evidence type="ECO:0000256" key="5">
    <source>
        <dbReference type="ARBA" id="ARBA00022692"/>
    </source>
</evidence>
<evidence type="ECO:0000256" key="6">
    <source>
        <dbReference type="ARBA" id="ARBA00022989"/>
    </source>
</evidence>
<dbReference type="NCBIfam" id="TIGR00383">
    <property type="entry name" value="corA"/>
    <property type="match status" value="1"/>
</dbReference>